<evidence type="ECO:0000313" key="3">
    <source>
        <dbReference type="Proteomes" id="UP000181951"/>
    </source>
</evidence>
<protein>
    <submittedName>
        <fullName evidence="2">Uncharacterized protein</fullName>
    </submittedName>
</protein>
<feature type="signal peptide" evidence="1">
    <location>
        <begin position="1"/>
        <end position="39"/>
    </location>
</feature>
<reference evidence="2 3" key="1">
    <citation type="submission" date="2016-10" db="EMBL/GenBank/DDBJ databases">
        <authorList>
            <person name="de Groot N.N."/>
        </authorList>
    </citation>
    <scope>NUCLEOTIDE SEQUENCE [LARGE SCALE GENOMIC DNA]</scope>
    <source>
        <strain evidence="2 3">CGMCC 4.2026</strain>
    </source>
</reference>
<evidence type="ECO:0000313" key="2">
    <source>
        <dbReference type="EMBL" id="SEO64941.1"/>
    </source>
</evidence>
<keyword evidence="3" id="KW-1185">Reference proteome</keyword>
<feature type="chain" id="PRO_5010367819" evidence="1">
    <location>
        <begin position="40"/>
        <end position="218"/>
    </location>
</feature>
<dbReference type="RefSeq" id="WP_069467559.1">
    <property type="nucleotide sequence ID" value="NZ_FODD01000034.1"/>
</dbReference>
<dbReference type="Proteomes" id="UP000181951">
    <property type="component" value="Unassembled WGS sequence"/>
</dbReference>
<proteinExistence type="predicted"/>
<evidence type="ECO:0000256" key="1">
    <source>
        <dbReference type="SAM" id="SignalP"/>
    </source>
</evidence>
<accession>A0A1H8RES2</accession>
<dbReference type="OrthoDB" id="9967711at2"/>
<sequence>MTPRRRPRRRALPRVLVRVPGCLALVCGLLLCGTGPSSAAPAWADPMAPRVLPLPPSGVRSPGAVVTARVDPAAAVVGQDENGEFTLTLTDVGDATAYNVRVLLDDAQPGNAVGSADGRCLSRLDASSPADLWCELGDVAPGQTVSVTVHTFMNTCVWSDPATMAPRLPAAAFRWRIAYLDVDEPRTVNGPVARWSCAGDAAGGNAAGEVRAVAPRSS</sequence>
<gene>
    <name evidence="2" type="ORF">SAMN05216267_103445</name>
</gene>
<organism evidence="2 3">
    <name type="scientific">Actinacidiphila rubida</name>
    <dbReference type="NCBI Taxonomy" id="310780"/>
    <lineage>
        <taxon>Bacteria</taxon>
        <taxon>Bacillati</taxon>
        <taxon>Actinomycetota</taxon>
        <taxon>Actinomycetes</taxon>
        <taxon>Kitasatosporales</taxon>
        <taxon>Streptomycetaceae</taxon>
        <taxon>Actinacidiphila</taxon>
    </lineage>
</organism>
<dbReference type="AlphaFoldDB" id="A0A1H8RES2"/>
<keyword evidence="1" id="KW-0732">Signal</keyword>
<name>A0A1H8RES2_9ACTN</name>
<dbReference type="EMBL" id="FODD01000034">
    <property type="protein sequence ID" value="SEO64941.1"/>
    <property type="molecule type" value="Genomic_DNA"/>
</dbReference>